<evidence type="ECO:0000256" key="12">
    <source>
        <dbReference type="ARBA" id="ARBA00077531"/>
    </source>
</evidence>
<keyword evidence="17" id="KW-1185">Reference proteome</keyword>
<name>A0A6G1BZ42_9ORYZ</name>
<feature type="region of interest" description="Disordered" evidence="14">
    <location>
        <begin position="279"/>
        <end position="311"/>
    </location>
</feature>
<evidence type="ECO:0000256" key="1">
    <source>
        <dbReference type="ARBA" id="ARBA00022499"/>
    </source>
</evidence>
<feature type="region of interest" description="Disordered" evidence="14">
    <location>
        <begin position="370"/>
        <end position="424"/>
    </location>
</feature>
<dbReference type="Pfam" id="PF25790">
    <property type="entry name" value="BCD1"/>
    <property type="match status" value="1"/>
</dbReference>
<dbReference type="GO" id="GO:0048254">
    <property type="term" value="P:snoRNA localization"/>
    <property type="evidence" value="ECO:0007669"/>
    <property type="project" value="TreeGrafter"/>
</dbReference>
<dbReference type="InterPro" id="IPR007529">
    <property type="entry name" value="Znf_HIT"/>
</dbReference>
<sequence>MEGEQEQGGEPPAPTPEAGASSGGGGGESKKGSPCEECGEQPWKYRCPGCSRLTCSLPCVQSHKRRTACTGKRPRTDPVPLSQFDDNQLFSDYNFLEETKQVRESAHRLIGAFGRNYGIGGPQLPKWLFFLRKAAQRRGIWLHFLPRGMARREQNRSRHNHRKDCIYWTLEWRFNSTDVVLTDHNIDEHNSLLSLLEKHLTPGPWKDQLTPYRNTDLCDLKLFIQKSAKESVSPYRQLNIEEPLGPQLRSINIVEYPTINIFLPSDSCDFQVEKIVNKLPANEKPPDSSTNSPDLEGTEFHEEEIEEGELAPETQVIDLKDCGTSHASNLASAKDTSESKVDRKRNSSELSHVSSLALDGQQEVLNEQSKMARNTTSGASKAKNCMKIHPVDIEESGDGGLSSERQDIDRKNHASSLPDNLTPVKGTTISMIDSNTDSLVPSSVSILAPDGFSGPQVEHNQQSKLTPNSTPEALKRKSCMKVYPLDTEKNLGLFSEVPNLGFEQEIGNAYSDLFGDINPDDFLNFDLEIMDEDEFVGITSPLKLWDDLEEGEIPTA</sequence>
<dbReference type="OrthoDB" id="272357at2759"/>
<dbReference type="GO" id="GO:0000492">
    <property type="term" value="P:box C/D snoRNP assembly"/>
    <property type="evidence" value="ECO:0007669"/>
    <property type="project" value="TreeGrafter"/>
</dbReference>
<evidence type="ECO:0000256" key="4">
    <source>
        <dbReference type="ARBA" id="ARBA00022723"/>
    </source>
</evidence>
<feature type="compositionally biased region" description="Basic and acidic residues" evidence="14">
    <location>
        <begin position="335"/>
        <end position="347"/>
    </location>
</feature>
<gene>
    <name evidence="16" type="ORF">E2562_028029</name>
</gene>
<dbReference type="GO" id="GO:0070761">
    <property type="term" value="C:pre-snoRNP complex"/>
    <property type="evidence" value="ECO:0007669"/>
    <property type="project" value="TreeGrafter"/>
</dbReference>
<keyword evidence="1" id="KW-1017">Isopeptide bond</keyword>
<comment type="function">
    <text evidence="8">Required for box C/D snoRNAs accumulation involved in snoRNA processing, snoRNA transport to the nucleolus and ribosome biogenesis.</text>
</comment>
<protein>
    <recommendedName>
        <fullName evidence="11">Box C/D snoRNA protein 1</fullName>
    </recommendedName>
    <alternativeName>
        <fullName evidence="12">Zinc finger HIT domain-containing protein 6</fullName>
    </alternativeName>
</protein>
<dbReference type="SUPFAM" id="SSF144232">
    <property type="entry name" value="HIT/MYND zinc finger-like"/>
    <property type="match status" value="1"/>
</dbReference>
<dbReference type="GO" id="GO:0000463">
    <property type="term" value="P:maturation of LSU-rRNA from tricistronic rRNA transcript (SSU-rRNA, 5.8S rRNA, LSU-rRNA)"/>
    <property type="evidence" value="ECO:0007669"/>
    <property type="project" value="TreeGrafter"/>
</dbReference>
<dbReference type="FunFam" id="3.30.60.190:FF:000001">
    <property type="entry name" value="box C/D snoRNA protein 1"/>
    <property type="match status" value="1"/>
</dbReference>
<evidence type="ECO:0000313" key="16">
    <source>
        <dbReference type="EMBL" id="KAF0893615.1"/>
    </source>
</evidence>
<accession>A0A6G1BZ42</accession>
<keyword evidence="4" id="KW-0479">Metal-binding</keyword>
<dbReference type="Gene3D" id="3.30.60.190">
    <property type="match status" value="1"/>
</dbReference>
<proteinExistence type="inferred from homology"/>
<comment type="subunit">
    <text evidence="10">Interacts with FBL, SNU13, NOP58, NUFIP1, RUVBL1, RUVBL2 and TAF9. Interacts (via HIT-type zinc finger) with the RUVBL1/RUVBL2 complex in the presence of ADP.</text>
</comment>
<keyword evidence="5 13" id="KW-0863">Zinc-finger</keyword>
<dbReference type="Proteomes" id="UP000479710">
    <property type="component" value="Unassembled WGS sequence"/>
</dbReference>
<comment type="similarity">
    <text evidence="9">Belongs to the BCD1 family.</text>
</comment>
<feature type="compositionally biased region" description="Acidic residues" evidence="14">
    <location>
        <begin position="301"/>
        <end position="310"/>
    </location>
</feature>
<evidence type="ECO:0000256" key="10">
    <source>
        <dbReference type="ARBA" id="ARBA00061949"/>
    </source>
</evidence>
<feature type="compositionally biased region" description="Polar residues" evidence="14">
    <location>
        <begin position="458"/>
        <end position="471"/>
    </location>
</feature>
<dbReference type="PROSITE" id="PS51083">
    <property type="entry name" value="ZF_HIT"/>
    <property type="match status" value="1"/>
</dbReference>
<dbReference type="GO" id="GO:0005634">
    <property type="term" value="C:nucleus"/>
    <property type="evidence" value="ECO:0007669"/>
    <property type="project" value="TreeGrafter"/>
</dbReference>
<dbReference type="Pfam" id="PF04438">
    <property type="entry name" value="zf-HIT"/>
    <property type="match status" value="1"/>
</dbReference>
<keyword evidence="2" id="KW-0690">Ribosome biogenesis</keyword>
<dbReference type="GO" id="GO:0008270">
    <property type="term" value="F:zinc ion binding"/>
    <property type="evidence" value="ECO:0007669"/>
    <property type="project" value="UniProtKB-UniRule"/>
</dbReference>
<keyword evidence="6" id="KW-0862">Zinc</keyword>
<feature type="compositionally biased region" description="Polar residues" evidence="14">
    <location>
        <begin position="414"/>
        <end position="424"/>
    </location>
</feature>
<keyword evidence="7" id="KW-0832">Ubl conjugation</keyword>
<evidence type="ECO:0000256" key="5">
    <source>
        <dbReference type="ARBA" id="ARBA00022771"/>
    </source>
</evidence>
<feature type="region of interest" description="Disordered" evidence="14">
    <location>
        <begin position="1"/>
        <end position="37"/>
    </location>
</feature>
<evidence type="ECO:0000256" key="11">
    <source>
        <dbReference type="ARBA" id="ARBA00068630"/>
    </source>
</evidence>
<reference evidence="16 17" key="1">
    <citation type="submission" date="2019-11" db="EMBL/GenBank/DDBJ databases">
        <title>Whole genome sequence of Oryza granulata.</title>
        <authorList>
            <person name="Li W."/>
        </authorList>
    </citation>
    <scope>NUCLEOTIDE SEQUENCE [LARGE SCALE GENOMIC DNA]</scope>
    <source>
        <strain evidence="17">cv. Menghai</strain>
        <tissue evidence="16">Leaf</tissue>
    </source>
</reference>
<feature type="domain" description="HIT-type" evidence="15">
    <location>
        <begin position="35"/>
        <end position="69"/>
    </location>
</feature>
<dbReference type="InterPro" id="IPR057721">
    <property type="entry name" value="BCD1_alpha/beta"/>
</dbReference>
<evidence type="ECO:0000256" key="8">
    <source>
        <dbReference type="ARBA" id="ARBA00049598"/>
    </source>
</evidence>
<evidence type="ECO:0000256" key="6">
    <source>
        <dbReference type="ARBA" id="ARBA00022833"/>
    </source>
</evidence>
<dbReference type="EMBL" id="SPHZ02000011">
    <property type="protein sequence ID" value="KAF0893615.1"/>
    <property type="molecule type" value="Genomic_DNA"/>
</dbReference>
<organism evidence="16 17">
    <name type="scientific">Oryza meyeriana var. granulata</name>
    <dbReference type="NCBI Taxonomy" id="110450"/>
    <lineage>
        <taxon>Eukaryota</taxon>
        <taxon>Viridiplantae</taxon>
        <taxon>Streptophyta</taxon>
        <taxon>Embryophyta</taxon>
        <taxon>Tracheophyta</taxon>
        <taxon>Spermatophyta</taxon>
        <taxon>Magnoliopsida</taxon>
        <taxon>Liliopsida</taxon>
        <taxon>Poales</taxon>
        <taxon>Poaceae</taxon>
        <taxon>BOP clade</taxon>
        <taxon>Oryzoideae</taxon>
        <taxon>Oryzeae</taxon>
        <taxon>Oryzinae</taxon>
        <taxon>Oryza</taxon>
        <taxon>Oryza meyeriana</taxon>
    </lineage>
</organism>
<dbReference type="PANTHER" id="PTHR13483:SF3">
    <property type="entry name" value="BOX C_D SNORNA PROTEIN 1"/>
    <property type="match status" value="1"/>
</dbReference>
<evidence type="ECO:0000256" key="2">
    <source>
        <dbReference type="ARBA" id="ARBA00022517"/>
    </source>
</evidence>
<feature type="compositionally biased region" description="Polar residues" evidence="14">
    <location>
        <begin position="370"/>
        <end position="379"/>
    </location>
</feature>
<dbReference type="CDD" id="cd23023">
    <property type="entry name" value="zf-HIT_BCD1"/>
    <property type="match status" value="1"/>
</dbReference>
<evidence type="ECO:0000256" key="13">
    <source>
        <dbReference type="PROSITE-ProRule" id="PRU00453"/>
    </source>
</evidence>
<feature type="region of interest" description="Disordered" evidence="14">
    <location>
        <begin position="450"/>
        <end position="471"/>
    </location>
</feature>
<dbReference type="PANTHER" id="PTHR13483">
    <property type="entry name" value="BOX C_D SNORNA PROTEIN 1-RELATED"/>
    <property type="match status" value="1"/>
</dbReference>
<evidence type="ECO:0000313" key="17">
    <source>
        <dbReference type="Proteomes" id="UP000479710"/>
    </source>
</evidence>
<evidence type="ECO:0000256" key="3">
    <source>
        <dbReference type="ARBA" id="ARBA00022553"/>
    </source>
</evidence>
<evidence type="ECO:0000256" key="7">
    <source>
        <dbReference type="ARBA" id="ARBA00022843"/>
    </source>
</evidence>
<evidence type="ECO:0000259" key="15">
    <source>
        <dbReference type="PROSITE" id="PS51083"/>
    </source>
</evidence>
<dbReference type="AlphaFoldDB" id="A0A6G1BZ42"/>
<evidence type="ECO:0000256" key="9">
    <source>
        <dbReference type="ARBA" id="ARBA00049654"/>
    </source>
</evidence>
<feature type="region of interest" description="Disordered" evidence="14">
    <location>
        <begin position="326"/>
        <end position="354"/>
    </location>
</feature>
<keyword evidence="3" id="KW-0597">Phosphoprotein</keyword>
<evidence type="ECO:0000256" key="14">
    <source>
        <dbReference type="SAM" id="MobiDB-lite"/>
    </source>
</evidence>
<dbReference type="InterPro" id="IPR051639">
    <property type="entry name" value="BCD1"/>
</dbReference>
<comment type="caution">
    <text evidence="16">The sequence shown here is derived from an EMBL/GenBank/DDBJ whole genome shotgun (WGS) entry which is preliminary data.</text>
</comment>